<dbReference type="InterPro" id="IPR013647">
    <property type="entry name" value="OligopepF_N_dom"/>
</dbReference>
<accession>A0ABW1ZHF7</accession>
<evidence type="ECO:0000256" key="5">
    <source>
        <dbReference type="ARBA" id="ARBA00023049"/>
    </source>
</evidence>
<reference evidence="11" key="1">
    <citation type="journal article" date="2019" name="Int. J. Syst. Evol. Microbiol.">
        <title>The Global Catalogue of Microorganisms (GCM) 10K type strain sequencing project: providing services to taxonomists for standard genome sequencing and annotation.</title>
        <authorList>
            <consortium name="The Broad Institute Genomics Platform"/>
            <consortium name="The Broad Institute Genome Sequencing Center for Infectious Disease"/>
            <person name="Wu L."/>
            <person name="Ma J."/>
        </authorList>
    </citation>
    <scope>NUCLEOTIDE SEQUENCE [LARGE SCALE GENOMIC DNA]</scope>
    <source>
        <strain evidence="11">CCUG 63830</strain>
    </source>
</reference>
<comment type="cofactor">
    <cofactor evidence="6">
        <name>Zn(2+)</name>
        <dbReference type="ChEBI" id="CHEBI:29105"/>
    </cofactor>
    <text evidence="6">Binds 1 zinc ion.</text>
</comment>
<feature type="coiled-coil region" evidence="7">
    <location>
        <begin position="22"/>
        <end position="49"/>
    </location>
</feature>
<evidence type="ECO:0000313" key="11">
    <source>
        <dbReference type="Proteomes" id="UP001596317"/>
    </source>
</evidence>
<feature type="domain" description="Oligopeptidase F N-terminal" evidence="9">
    <location>
        <begin position="121"/>
        <end position="185"/>
    </location>
</feature>
<dbReference type="EMBL" id="JBHSWB010000001">
    <property type="protein sequence ID" value="MFC6660271.1"/>
    <property type="molecule type" value="Genomic_DNA"/>
</dbReference>
<dbReference type="Gene3D" id="1.10.1370.20">
    <property type="entry name" value="Oligoendopeptidase f, C-terminal domain"/>
    <property type="match status" value="1"/>
</dbReference>
<organism evidence="10 11">
    <name type="scientific">Deinococcus multiflagellatus</name>
    <dbReference type="NCBI Taxonomy" id="1656887"/>
    <lineage>
        <taxon>Bacteria</taxon>
        <taxon>Thermotogati</taxon>
        <taxon>Deinococcota</taxon>
        <taxon>Deinococci</taxon>
        <taxon>Deinococcales</taxon>
        <taxon>Deinococcaceae</taxon>
        <taxon>Deinococcus</taxon>
    </lineage>
</organism>
<keyword evidence="5 6" id="KW-0482">Metalloprotease</keyword>
<evidence type="ECO:0000313" key="10">
    <source>
        <dbReference type="EMBL" id="MFC6660271.1"/>
    </source>
</evidence>
<dbReference type="Pfam" id="PF01432">
    <property type="entry name" value="Peptidase_M3"/>
    <property type="match status" value="1"/>
</dbReference>
<sequence>MTTTLPEMPRWRTDDLYAGLDDAALTRDLEALRAQVEQLEALFDAQGIQAGAPVTASGLAQALDGLNRVLHEAGPLRAYLYAFVSTDSRNEAAQAKVATLTTLTLPLGPLRSRLTAWVGGLDDAALAALLDQDEVVRAHAHTLRDAVREAQYQMSPAEEDLAARLHPASGGGWGKLHGNVSSTLRGEFRGQSLPVTALRALASDPDPQVREDAYHAELAAWKTQEVVFAACMNGVKGEAGTLAARRGFADAVAPSLMSNGIDRGTLDAMQAAVVASLPDFRRYFRAKAARLGKAALDWWDLFAPAGQSDTHWTYEAGAEFVERQFRGYSAALGDFAAQAFREDWIDAGPRDGKRSGAFACAGRG</sequence>
<keyword evidence="7" id="KW-0175">Coiled coil</keyword>
<evidence type="ECO:0000256" key="4">
    <source>
        <dbReference type="ARBA" id="ARBA00022833"/>
    </source>
</evidence>
<feature type="domain" description="Peptidase M3A/M3B catalytic" evidence="8">
    <location>
        <begin position="201"/>
        <end position="359"/>
    </location>
</feature>
<dbReference type="Proteomes" id="UP001596317">
    <property type="component" value="Unassembled WGS sequence"/>
</dbReference>
<name>A0ABW1ZHF7_9DEIO</name>
<evidence type="ECO:0000256" key="1">
    <source>
        <dbReference type="ARBA" id="ARBA00022670"/>
    </source>
</evidence>
<dbReference type="SUPFAM" id="SSF55486">
    <property type="entry name" value="Metalloproteases ('zincins'), catalytic domain"/>
    <property type="match status" value="1"/>
</dbReference>
<evidence type="ECO:0000256" key="6">
    <source>
        <dbReference type="RuleBase" id="RU003435"/>
    </source>
</evidence>
<dbReference type="RefSeq" id="WP_380055211.1">
    <property type="nucleotide sequence ID" value="NZ_JBHSWB010000001.1"/>
</dbReference>
<keyword evidence="3 6" id="KW-0378">Hydrolase</keyword>
<dbReference type="InterPro" id="IPR001567">
    <property type="entry name" value="Pept_M3A_M3B_dom"/>
</dbReference>
<comment type="caution">
    <text evidence="10">The sequence shown here is derived from an EMBL/GenBank/DDBJ whole genome shotgun (WGS) entry which is preliminary data.</text>
</comment>
<keyword evidence="1 6" id="KW-0645">Protease</keyword>
<keyword evidence="11" id="KW-1185">Reference proteome</keyword>
<evidence type="ECO:0000256" key="3">
    <source>
        <dbReference type="ARBA" id="ARBA00022801"/>
    </source>
</evidence>
<protein>
    <submittedName>
        <fullName evidence="10">M3 family metallopeptidase</fullName>
    </submittedName>
</protein>
<evidence type="ECO:0000256" key="2">
    <source>
        <dbReference type="ARBA" id="ARBA00022723"/>
    </source>
</evidence>
<evidence type="ECO:0000256" key="7">
    <source>
        <dbReference type="SAM" id="Coils"/>
    </source>
</evidence>
<dbReference type="InterPro" id="IPR042088">
    <property type="entry name" value="OligoPept_F_C"/>
</dbReference>
<proteinExistence type="inferred from homology"/>
<keyword evidence="4 6" id="KW-0862">Zinc</keyword>
<dbReference type="Pfam" id="PF08439">
    <property type="entry name" value="Peptidase_M3_N"/>
    <property type="match status" value="1"/>
</dbReference>
<comment type="similarity">
    <text evidence="6">Belongs to the peptidase M3 family.</text>
</comment>
<gene>
    <name evidence="10" type="ORF">ACFP90_07785</name>
</gene>
<dbReference type="Gene3D" id="1.20.140.70">
    <property type="entry name" value="Oligopeptidase f, N-terminal domain"/>
    <property type="match status" value="1"/>
</dbReference>
<evidence type="ECO:0000259" key="8">
    <source>
        <dbReference type="Pfam" id="PF01432"/>
    </source>
</evidence>
<keyword evidence="2 6" id="KW-0479">Metal-binding</keyword>
<evidence type="ECO:0000259" key="9">
    <source>
        <dbReference type="Pfam" id="PF08439"/>
    </source>
</evidence>